<evidence type="ECO:0008006" key="3">
    <source>
        <dbReference type="Google" id="ProtNLM"/>
    </source>
</evidence>
<name>A0ABQ9Y7F2_9EUKA</name>
<proteinExistence type="predicted"/>
<keyword evidence="2" id="KW-1185">Reference proteome</keyword>
<reference evidence="1 2" key="1">
    <citation type="journal article" date="2022" name="bioRxiv">
        <title>Genomics of Preaxostyla Flagellates Illuminates Evolutionary Transitions and the Path Towards Mitochondrial Loss.</title>
        <authorList>
            <person name="Novak L.V.F."/>
            <person name="Treitli S.C."/>
            <person name="Pyrih J."/>
            <person name="Halakuc P."/>
            <person name="Pipaliya S.V."/>
            <person name="Vacek V."/>
            <person name="Brzon O."/>
            <person name="Soukal P."/>
            <person name="Eme L."/>
            <person name="Dacks J.B."/>
            <person name="Karnkowska A."/>
            <person name="Elias M."/>
            <person name="Hampl V."/>
        </authorList>
    </citation>
    <scope>NUCLEOTIDE SEQUENCE [LARGE SCALE GENOMIC DNA]</scope>
    <source>
        <strain evidence="1">NAU3</strain>
        <tissue evidence="1">Gut</tissue>
    </source>
</reference>
<accession>A0ABQ9Y7F2</accession>
<gene>
    <name evidence="1" type="ORF">BLNAU_5408</name>
</gene>
<dbReference type="Proteomes" id="UP001281761">
    <property type="component" value="Unassembled WGS sequence"/>
</dbReference>
<evidence type="ECO:0000313" key="1">
    <source>
        <dbReference type="EMBL" id="KAK2959630.1"/>
    </source>
</evidence>
<comment type="caution">
    <text evidence="1">The sequence shown here is derived from an EMBL/GenBank/DDBJ whole genome shotgun (WGS) entry which is preliminary data.</text>
</comment>
<protein>
    <recommendedName>
        <fullName evidence="3">Transposase</fullName>
    </recommendedName>
</protein>
<dbReference type="EMBL" id="JARBJD010000028">
    <property type="protein sequence ID" value="KAK2959630.1"/>
    <property type="molecule type" value="Genomic_DNA"/>
</dbReference>
<sequence>MPVNQQKRRRRKGSGSVGHVLMRRHQKFNPDRDVLVETVEAFRSCTRSQSVQDSGNVITGFVRRHLSAILVPVSQAIIALCPQIQIL</sequence>
<organism evidence="1 2">
    <name type="scientific">Blattamonas nauphoetae</name>
    <dbReference type="NCBI Taxonomy" id="2049346"/>
    <lineage>
        <taxon>Eukaryota</taxon>
        <taxon>Metamonada</taxon>
        <taxon>Preaxostyla</taxon>
        <taxon>Oxymonadida</taxon>
        <taxon>Blattamonas</taxon>
    </lineage>
</organism>
<evidence type="ECO:0000313" key="2">
    <source>
        <dbReference type="Proteomes" id="UP001281761"/>
    </source>
</evidence>